<dbReference type="InterPro" id="IPR050319">
    <property type="entry name" value="ABC_transp_ATP-bind"/>
</dbReference>
<dbReference type="Proteomes" id="UP000249451">
    <property type="component" value="Unassembled WGS sequence"/>
</dbReference>
<dbReference type="InterPro" id="IPR013563">
    <property type="entry name" value="Oligopep_ABC_C"/>
</dbReference>
<dbReference type="PROSITE" id="PS00211">
    <property type="entry name" value="ABC_TRANSPORTER_1"/>
    <property type="match status" value="2"/>
</dbReference>
<dbReference type="GO" id="GO:0005524">
    <property type="term" value="F:ATP binding"/>
    <property type="evidence" value="ECO:0007669"/>
    <property type="project" value="UniProtKB-KW"/>
</dbReference>
<dbReference type="SUPFAM" id="SSF52540">
    <property type="entry name" value="P-loop containing nucleoside triphosphate hydrolases"/>
    <property type="match status" value="2"/>
</dbReference>
<evidence type="ECO:0000313" key="7">
    <source>
        <dbReference type="EMBL" id="PZO99943.1"/>
    </source>
</evidence>
<sequence>MTTPLLKVTDLAVTYNSAHGPVHAVTDVSFSVAPGRVTAIVGESGSGKSTSAMATMGLLPANASASGKIELNGQDLNRITQQQWRDVRGLKIGLIPQDPGTSLNPVKTIGDSVGEVLRIHRQALGNPSKEERRATVIELLDAVGIDNPELRYNQYPHELSGGMRQRALIAAALATEPDLIIADEPTSALDVTVQQTILDLIDQLREDRGIGVLLITHDLAVASDRADELVVMQSGQVKEAGLTGRILGDPRHPYTRRLLADAPGLTNPVRQPARTRKHAGTSAPGTAGPETGAPGSGVDSEGKSPATDAARGAAAHDAKARGSEEPTPPLLRVSSMSKQFHTARGQEAFTAVDGVSFSVARGTTHAIVGQSGSGKSTLARMICAFEEPSAGTAYLEGAAISELADKDPRQLRRRLQMVYQNPYGSLDPRQSIGSAIAEPLRNLSSLSRTQIREKVTEVLDQVSLPEALANRRAGELSGGQRQRVAIARALVLEPELLVLDEAVSALDVTVQARILELLNELQEELGLTYLFISHDLAVVREISDTVSVMSKGRQVELGFTEEIFNDPQHDFTRQLLRAIPGQRYREGVFNLGL</sequence>
<gene>
    <name evidence="7" type="ORF">DI609_07295</name>
</gene>
<evidence type="ECO:0000256" key="3">
    <source>
        <dbReference type="ARBA" id="ARBA00022741"/>
    </source>
</evidence>
<dbReference type="NCBIfam" id="NF007739">
    <property type="entry name" value="PRK10419.1"/>
    <property type="match status" value="2"/>
</dbReference>
<dbReference type="EMBL" id="QFNY01000162">
    <property type="protein sequence ID" value="PZO99943.1"/>
    <property type="molecule type" value="Genomic_DNA"/>
</dbReference>
<keyword evidence="2" id="KW-0813">Transport</keyword>
<dbReference type="Pfam" id="PF00005">
    <property type="entry name" value="ABC_tran"/>
    <property type="match status" value="2"/>
</dbReference>
<organism evidence="7 8">
    <name type="scientific">Corynebacterium urealyticum</name>
    <dbReference type="NCBI Taxonomy" id="43771"/>
    <lineage>
        <taxon>Bacteria</taxon>
        <taxon>Bacillati</taxon>
        <taxon>Actinomycetota</taxon>
        <taxon>Actinomycetes</taxon>
        <taxon>Mycobacteriales</taxon>
        <taxon>Corynebacteriaceae</taxon>
        <taxon>Corynebacterium</taxon>
    </lineage>
</organism>
<dbReference type="FunFam" id="3.40.50.300:FF:000016">
    <property type="entry name" value="Oligopeptide ABC transporter ATP-binding component"/>
    <property type="match status" value="1"/>
</dbReference>
<proteinExistence type="inferred from homology"/>
<dbReference type="GO" id="GO:0016887">
    <property type="term" value="F:ATP hydrolysis activity"/>
    <property type="evidence" value="ECO:0007669"/>
    <property type="project" value="InterPro"/>
</dbReference>
<evidence type="ECO:0000256" key="5">
    <source>
        <dbReference type="SAM" id="MobiDB-lite"/>
    </source>
</evidence>
<dbReference type="Pfam" id="PF08352">
    <property type="entry name" value="oligo_HPY"/>
    <property type="match status" value="2"/>
</dbReference>
<reference evidence="7 8" key="1">
    <citation type="submission" date="2017-11" db="EMBL/GenBank/DDBJ databases">
        <title>Infants hospitalized years apart are colonized by the same room-sourced microbial strains.</title>
        <authorList>
            <person name="Brooks B."/>
            <person name="Olm M.R."/>
            <person name="Firek B.A."/>
            <person name="Baker R."/>
            <person name="Thomas B.C."/>
            <person name="Morowitz M.J."/>
            <person name="Banfield J.F."/>
        </authorList>
    </citation>
    <scope>NUCLEOTIDE SEQUENCE [LARGE SCALE GENOMIC DNA]</scope>
    <source>
        <strain evidence="7">S2_012_000_R3_87</strain>
    </source>
</reference>
<dbReference type="SMART" id="SM00382">
    <property type="entry name" value="AAA"/>
    <property type="match status" value="2"/>
</dbReference>
<dbReference type="PANTHER" id="PTHR43776:SF7">
    <property type="entry name" value="D,D-DIPEPTIDE TRANSPORT ATP-BINDING PROTEIN DDPF-RELATED"/>
    <property type="match status" value="1"/>
</dbReference>
<name>A0A2W5B2B2_9CORY</name>
<dbReference type="InterPro" id="IPR027417">
    <property type="entry name" value="P-loop_NTPase"/>
</dbReference>
<dbReference type="CDD" id="cd03257">
    <property type="entry name" value="ABC_NikE_OppD_transporters"/>
    <property type="match status" value="2"/>
</dbReference>
<dbReference type="InterPro" id="IPR017871">
    <property type="entry name" value="ABC_transporter-like_CS"/>
</dbReference>
<dbReference type="PANTHER" id="PTHR43776">
    <property type="entry name" value="TRANSPORT ATP-BINDING PROTEIN"/>
    <property type="match status" value="1"/>
</dbReference>
<keyword evidence="4 7" id="KW-0067">ATP-binding</keyword>
<protein>
    <submittedName>
        <fullName evidence="7">ABC transporter ATP-binding protein</fullName>
    </submittedName>
</protein>
<feature type="compositionally biased region" description="Low complexity" evidence="5">
    <location>
        <begin position="280"/>
        <end position="297"/>
    </location>
</feature>
<dbReference type="AlphaFoldDB" id="A0A2W5B2B2"/>
<feature type="compositionally biased region" description="Basic and acidic residues" evidence="5">
    <location>
        <begin position="314"/>
        <end position="324"/>
    </location>
</feature>
<dbReference type="NCBIfam" id="NF010167">
    <property type="entry name" value="PRK13648.1"/>
    <property type="match status" value="2"/>
</dbReference>
<evidence type="ECO:0000256" key="4">
    <source>
        <dbReference type="ARBA" id="ARBA00022840"/>
    </source>
</evidence>
<dbReference type="Gene3D" id="3.40.50.300">
    <property type="entry name" value="P-loop containing nucleotide triphosphate hydrolases"/>
    <property type="match status" value="2"/>
</dbReference>
<dbReference type="NCBIfam" id="NF008453">
    <property type="entry name" value="PRK11308.1"/>
    <property type="match status" value="2"/>
</dbReference>
<comment type="similarity">
    <text evidence="1">Belongs to the ABC transporter superfamily.</text>
</comment>
<evidence type="ECO:0000256" key="1">
    <source>
        <dbReference type="ARBA" id="ARBA00005417"/>
    </source>
</evidence>
<feature type="domain" description="ABC transporter" evidence="6">
    <location>
        <begin position="6"/>
        <end position="259"/>
    </location>
</feature>
<evidence type="ECO:0000259" key="6">
    <source>
        <dbReference type="PROSITE" id="PS50893"/>
    </source>
</evidence>
<dbReference type="GO" id="GO:0055085">
    <property type="term" value="P:transmembrane transport"/>
    <property type="evidence" value="ECO:0007669"/>
    <property type="project" value="UniProtKB-ARBA"/>
</dbReference>
<accession>A0A2W5B2B2</accession>
<dbReference type="InterPro" id="IPR003439">
    <property type="entry name" value="ABC_transporter-like_ATP-bd"/>
</dbReference>
<feature type="domain" description="ABC transporter" evidence="6">
    <location>
        <begin position="331"/>
        <end position="576"/>
    </location>
</feature>
<feature type="region of interest" description="Disordered" evidence="5">
    <location>
        <begin position="259"/>
        <end position="331"/>
    </location>
</feature>
<comment type="caution">
    <text evidence="7">The sequence shown here is derived from an EMBL/GenBank/DDBJ whole genome shotgun (WGS) entry which is preliminary data.</text>
</comment>
<keyword evidence="3" id="KW-0547">Nucleotide-binding</keyword>
<dbReference type="InterPro" id="IPR003593">
    <property type="entry name" value="AAA+_ATPase"/>
</dbReference>
<evidence type="ECO:0000313" key="8">
    <source>
        <dbReference type="Proteomes" id="UP000249451"/>
    </source>
</evidence>
<evidence type="ECO:0000256" key="2">
    <source>
        <dbReference type="ARBA" id="ARBA00022448"/>
    </source>
</evidence>
<dbReference type="GO" id="GO:0015833">
    <property type="term" value="P:peptide transport"/>
    <property type="evidence" value="ECO:0007669"/>
    <property type="project" value="InterPro"/>
</dbReference>
<dbReference type="PROSITE" id="PS50893">
    <property type="entry name" value="ABC_TRANSPORTER_2"/>
    <property type="match status" value="2"/>
</dbReference>